<dbReference type="AlphaFoldDB" id="A0A4V1NV96"/>
<dbReference type="RefSeq" id="WP_129208169.1">
    <property type="nucleotide sequence ID" value="NZ_BMGU01000003.1"/>
</dbReference>
<comment type="caution">
    <text evidence="2">The sequence shown here is derived from an EMBL/GenBank/DDBJ whole genome shotgun (WGS) entry which is preliminary data.</text>
</comment>
<keyword evidence="1" id="KW-1133">Transmembrane helix</keyword>
<keyword evidence="1" id="KW-0472">Membrane</keyword>
<gene>
    <name evidence="2" type="ORF">ESZ00_10235</name>
</gene>
<reference evidence="2 3" key="1">
    <citation type="journal article" date="2016" name="Int. J. Syst. Evol. Microbiol.">
        <title>Acidipila dinghuensis sp. nov., an acidobacterium isolated from forest soil.</title>
        <authorList>
            <person name="Jiang Y.W."/>
            <person name="Wang J."/>
            <person name="Chen M.H."/>
            <person name="Lv Y.Y."/>
            <person name="Qiu L.H."/>
        </authorList>
    </citation>
    <scope>NUCLEOTIDE SEQUENCE [LARGE SCALE GENOMIC DNA]</scope>
    <source>
        <strain evidence="2 3">DHOF10</strain>
    </source>
</reference>
<accession>A0A4V1NV96</accession>
<sequence>MAGIGLMMHVAVYWLAVNLAVVGYLAVLYSRQRLLELHEMGKFNRSISAVSASEKTQQFQNLMHFGAGRGSK</sequence>
<dbReference type="Proteomes" id="UP000290253">
    <property type="component" value="Unassembled WGS sequence"/>
</dbReference>
<dbReference type="EMBL" id="SDMK01000002">
    <property type="protein sequence ID" value="RXS95000.1"/>
    <property type="molecule type" value="Genomic_DNA"/>
</dbReference>
<protein>
    <submittedName>
        <fullName evidence="2">Uncharacterized protein</fullName>
    </submittedName>
</protein>
<evidence type="ECO:0000313" key="2">
    <source>
        <dbReference type="EMBL" id="RXS95000.1"/>
    </source>
</evidence>
<evidence type="ECO:0000256" key="1">
    <source>
        <dbReference type="SAM" id="Phobius"/>
    </source>
</evidence>
<keyword evidence="3" id="KW-1185">Reference proteome</keyword>
<proteinExistence type="predicted"/>
<feature type="transmembrane region" description="Helical" evidence="1">
    <location>
        <begin position="12"/>
        <end position="30"/>
    </location>
</feature>
<keyword evidence="1" id="KW-0812">Transmembrane</keyword>
<evidence type="ECO:0000313" key="3">
    <source>
        <dbReference type="Proteomes" id="UP000290253"/>
    </source>
</evidence>
<organism evidence="2 3">
    <name type="scientific">Silvibacterium dinghuense</name>
    <dbReference type="NCBI Taxonomy" id="1560006"/>
    <lineage>
        <taxon>Bacteria</taxon>
        <taxon>Pseudomonadati</taxon>
        <taxon>Acidobacteriota</taxon>
        <taxon>Terriglobia</taxon>
        <taxon>Terriglobales</taxon>
        <taxon>Acidobacteriaceae</taxon>
        <taxon>Silvibacterium</taxon>
    </lineage>
</organism>
<name>A0A4V1NV96_9BACT</name>